<keyword evidence="4" id="KW-1185">Reference proteome</keyword>
<dbReference type="RefSeq" id="WP_124933741.1">
    <property type="nucleotide sequence ID" value="NZ_RQZC01000008.1"/>
</dbReference>
<proteinExistence type="predicted"/>
<dbReference type="AlphaFoldDB" id="A0A3P1V5B3"/>
<sequence length="275" mass="28765">MTAPRGRRRAGGLWALAALSLGACLAALSIGLFVASMVSSQSPRIENERAVPADGTPLRAELRGERRYSLYSDAEDVSCTITGPSGARLGLEPPSEGPGGGTDRETSSWTTAQPERLSFTAQHDGVHRLACTAAGPIILNLSRDTSENNREAHSLFMWSGLPLALSVPLILGGGSATVVRRIRMHREAQMLGMQATGTQRWGWTSWPGAVPAAPMTPATHPPAAPAQALPAQPAWPCPSSVYGPSPAHPAPYPAYPASSPVLPTEYPQGPGAPEA</sequence>
<dbReference type="Proteomes" id="UP000271272">
    <property type="component" value="Unassembled WGS sequence"/>
</dbReference>
<gene>
    <name evidence="3" type="ORF">EII10_06780</name>
</gene>
<evidence type="ECO:0000313" key="4">
    <source>
        <dbReference type="Proteomes" id="UP000271272"/>
    </source>
</evidence>
<reference evidence="3 4" key="1">
    <citation type="submission" date="2018-11" db="EMBL/GenBank/DDBJ databases">
        <title>Genomes From Bacteria Associated with the Canine Oral Cavity: a Test Case for Automated Genome-Based Taxonomic Assignment.</title>
        <authorList>
            <person name="Coil D.A."/>
            <person name="Jospin G."/>
            <person name="Darling A.E."/>
            <person name="Wallis C."/>
            <person name="Davis I.J."/>
            <person name="Harris S."/>
            <person name="Eisen J.A."/>
            <person name="Holcombe L.J."/>
            <person name="O'Flynn C."/>
        </authorList>
    </citation>
    <scope>NUCLEOTIDE SEQUENCE [LARGE SCALE GENOMIC DNA]</scope>
    <source>
        <strain evidence="3 4">OH5050</strain>
    </source>
</reference>
<name>A0A3P1V5B3_9ACTO</name>
<keyword evidence="2" id="KW-0472">Membrane</keyword>
<accession>A0A3P1V5B3</accession>
<comment type="caution">
    <text evidence="3">The sequence shown here is derived from an EMBL/GenBank/DDBJ whole genome shotgun (WGS) entry which is preliminary data.</text>
</comment>
<feature type="region of interest" description="Disordered" evidence="1">
    <location>
        <begin position="212"/>
        <end position="242"/>
    </location>
</feature>
<dbReference type="EMBL" id="RQZC01000008">
    <property type="protein sequence ID" value="RRD29359.1"/>
    <property type="molecule type" value="Genomic_DNA"/>
</dbReference>
<protein>
    <submittedName>
        <fullName evidence="3">Uncharacterized protein</fullName>
    </submittedName>
</protein>
<dbReference type="PROSITE" id="PS51257">
    <property type="entry name" value="PROKAR_LIPOPROTEIN"/>
    <property type="match status" value="1"/>
</dbReference>
<feature type="region of interest" description="Disordered" evidence="1">
    <location>
        <begin position="82"/>
        <end position="111"/>
    </location>
</feature>
<keyword evidence="2" id="KW-0812">Transmembrane</keyword>
<evidence type="ECO:0000256" key="1">
    <source>
        <dbReference type="SAM" id="MobiDB-lite"/>
    </source>
</evidence>
<feature type="compositionally biased region" description="Low complexity" evidence="1">
    <location>
        <begin position="225"/>
        <end position="238"/>
    </location>
</feature>
<organism evidence="3 4">
    <name type="scientific">Actinomyces bowdenii</name>
    <dbReference type="NCBI Taxonomy" id="131109"/>
    <lineage>
        <taxon>Bacteria</taxon>
        <taxon>Bacillati</taxon>
        <taxon>Actinomycetota</taxon>
        <taxon>Actinomycetes</taxon>
        <taxon>Actinomycetales</taxon>
        <taxon>Actinomycetaceae</taxon>
        <taxon>Actinomyces</taxon>
    </lineage>
</organism>
<evidence type="ECO:0000313" key="3">
    <source>
        <dbReference type="EMBL" id="RRD29359.1"/>
    </source>
</evidence>
<evidence type="ECO:0000256" key="2">
    <source>
        <dbReference type="SAM" id="Phobius"/>
    </source>
</evidence>
<feature type="transmembrane region" description="Helical" evidence="2">
    <location>
        <begin position="155"/>
        <end position="179"/>
    </location>
</feature>
<keyword evidence="2" id="KW-1133">Transmembrane helix</keyword>